<sequence length="397" mass="43466">MFFKYLKVGLAATAALLLGGAACAAPAFHVGIVTGTLSQSEDEIRGAEYCLKKYGDVSNGGMIRHVTYPDNFMSEMETTISQIAGLADDPLLKVIVINQGIPGTTEGIRRVKQKRPDIICLVGEAHEDPNVITSAADMATTIDFIDKGYLLAYTAKQMGADTFVHISFPRHMSYESIARRVAIIKAACQDLGLKFSYETAPDPTSDVGVVGAQQFMIEKVPAWIKKYGEKTVFFTTNYSLHEPLLRQLARYGGMYIEADSPSPLVGYPAAFSIDLSKEAGNWPAILKKVEDAVIKAGGSGRMGTWAYSYGYANTLALVDFGINVVEKKMKLSSKKDFLTCFDRATPGSKWNGNYYTDLGTGVTSKNLMLIYQDTYIFGKGFMGVADIKVPEKYRKIK</sequence>
<dbReference type="GeneID" id="83059041"/>
<reference evidence="1" key="1">
    <citation type="submission" date="2016-08" db="EMBL/GenBank/DDBJ databases">
        <title>Complete genome of Cloacibacillus porcorum.</title>
        <authorList>
            <person name="Looft T."/>
            <person name="Bayles D.O."/>
            <person name="Alt D.P."/>
        </authorList>
    </citation>
    <scope>NUCLEOTIDE SEQUENCE [LARGE SCALE GENOMIC DNA]</scope>
    <source>
        <strain evidence="1">CL-84</strain>
    </source>
</reference>
<dbReference type="InterPro" id="IPR024258">
    <property type="entry name" value="DUF3798"/>
</dbReference>
<dbReference type="Gene3D" id="3.40.50.11390">
    <property type="match status" value="1"/>
</dbReference>
<protein>
    <submittedName>
        <fullName evidence="1">Uncharacterized protein</fullName>
    </submittedName>
</protein>
<dbReference type="InterPro" id="IPR028082">
    <property type="entry name" value="Peripla_BP_I"/>
</dbReference>
<keyword evidence="2" id="KW-1185">Reference proteome</keyword>
<dbReference type="Proteomes" id="UP000093044">
    <property type="component" value="Chromosome"/>
</dbReference>
<dbReference type="EMBL" id="CP016757">
    <property type="protein sequence ID" value="ANZ46190.1"/>
    <property type="molecule type" value="Genomic_DNA"/>
</dbReference>
<dbReference type="Gene3D" id="3.40.50.11400">
    <property type="match status" value="1"/>
</dbReference>
<dbReference type="RefSeq" id="WP_066747885.1">
    <property type="nucleotide sequence ID" value="NZ_CALCLR010000019.1"/>
</dbReference>
<evidence type="ECO:0000313" key="1">
    <source>
        <dbReference type="EMBL" id="ANZ46190.1"/>
    </source>
</evidence>
<name>A0A1B2I885_9BACT</name>
<organism evidence="1 2">
    <name type="scientific">Cloacibacillus porcorum</name>
    <dbReference type="NCBI Taxonomy" id="1197717"/>
    <lineage>
        <taxon>Bacteria</taxon>
        <taxon>Thermotogati</taxon>
        <taxon>Synergistota</taxon>
        <taxon>Synergistia</taxon>
        <taxon>Synergistales</taxon>
        <taxon>Synergistaceae</taxon>
        <taxon>Cloacibacillus</taxon>
    </lineage>
</organism>
<evidence type="ECO:0000313" key="2">
    <source>
        <dbReference type="Proteomes" id="UP000093044"/>
    </source>
</evidence>
<dbReference type="PROSITE" id="PS51257">
    <property type="entry name" value="PROKAR_LIPOPROTEIN"/>
    <property type="match status" value="1"/>
</dbReference>
<proteinExistence type="predicted"/>
<dbReference type="OrthoDB" id="5491606at2"/>
<dbReference type="Pfam" id="PF12683">
    <property type="entry name" value="DUF3798"/>
    <property type="match status" value="1"/>
</dbReference>
<dbReference type="STRING" id="1197717.BED41_14425"/>
<dbReference type="KEGG" id="cpor:BED41_14425"/>
<accession>A0A1B2I885</accession>
<gene>
    <name evidence="1" type="ORF">BED41_14425</name>
</gene>
<dbReference type="SUPFAM" id="SSF53822">
    <property type="entry name" value="Periplasmic binding protein-like I"/>
    <property type="match status" value="1"/>
</dbReference>
<dbReference type="AlphaFoldDB" id="A0A1B2I885"/>